<dbReference type="InterPro" id="IPR049012">
    <property type="entry name" value="Mutator_transp_dom"/>
</dbReference>
<feature type="compositionally biased region" description="Basic residues" evidence="2">
    <location>
        <begin position="435"/>
        <end position="446"/>
    </location>
</feature>
<feature type="compositionally biased region" description="Polar residues" evidence="2">
    <location>
        <begin position="471"/>
        <end position="480"/>
    </location>
</feature>
<dbReference type="Pfam" id="PF20700">
    <property type="entry name" value="Mutator"/>
    <property type="match status" value="1"/>
</dbReference>
<evidence type="ECO:0000313" key="4">
    <source>
        <dbReference type="EMBL" id="CAH1242482.1"/>
    </source>
</evidence>
<dbReference type="Proteomes" id="UP000838412">
    <property type="component" value="Chromosome 12"/>
</dbReference>
<gene>
    <name evidence="4" type="primary">Hypp6755</name>
    <name evidence="4" type="ORF">BLAG_LOCUS5772</name>
</gene>
<protein>
    <submittedName>
        <fullName evidence="4">Hypp6755 protein</fullName>
    </submittedName>
</protein>
<feature type="compositionally biased region" description="Basic and acidic residues" evidence="2">
    <location>
        <begin position="449"/>
        <end position="461"/>
    </location>
</feature>
<proteinExistence type="predicted"/>
<reference evidence="4" key="1">
    <citation type="submission" date="2022-01" db="EMBL/GenBank/DDBJ databases">
        <authorList>
            <person name="Braso-Vives M."/>
        </authorList>
    </citation>
    <scope>NUCLEOTIDE SEQUENCE</scope>
</reference>
<organism evidence="4 5">
    <name type="scientific">Branchiostoma lanceolatum</name>
    <name type="common">Common lancelet</name>
    <name type="synonym">Amphioxus lanceolatum</name>
    <dbReference type="NCBI Taxonomy" id="7740"/>
    <lineage>
        <taxon>Eukaryota</taxon>
        <taxon>Metazoa</taxon>
        <taxon>Chordata</taxon>
        <taxon>Cephalochordata</taxon>
        <taxon>Leptocardii</taxon>
        <taxon>Amphioxiformes</taxon>
        <taxon>Branchiostomatidae</taxon>
        <taxon>Branchiostoma</taxon>
    </lineage>
</organism>
<evidence type="ECO:0000256" key="2">
    <source>
        <dbReference type="SAM" id="MobiDB-lite"/>
    </source>
</evidence>
<keyword evidence="1" id="KW-0175">Coiled coil</keyword>
<name>A0A8J9YVH7_BRALA</name>
<feature type="coiled-coil region" evidence="1">
    <location>
        <begin position="211"/>
        <end position="242"/>
    </location>
</feature>
<evidence type="ECO:0000259" key="3">
    <source>
        <dbReference type="Pfam" id="PF20700"/>
    </source>
</evidence>
<feature type="domain" description="Mutator-like transposase" evidence="3">
    <location>
        <begin position="3"/>
        <end position="262"/>
    </location>
</feature>
<evidence type="ECO:0000256" key="1">
    <source>
        <dbReference type="SAM" id="Coils"/>
    </source>
</evidence>
<feature type="region of interest" description="Disordered" evidence="2">
    <location>
        <begin position="413"/>
        <end position="480"/>
    </location>
</feature>
<feature type="region of interest" description="Disordered" evidence="2">
    <location>
        <begin position="25"/>
        <end position="70"/>
    </location>
</feature>
<keyword evidence="5" id="KW-1185">Reference proteome</keyword>
<sequence>MQWVANKYSDIIEEENEEDMRRWGEKVKAANAATGKPADSPIKGEADARYQSPLSSGRGHKPGQPSSHAFGTFVENETNMKKILAVCLRNKLCSKCNLGIRTPHKCTANIARYAVIGDEAELGRQMGKQLAKNHLRVSHLVHDGDGHIVKGLSEVMEEETGEATKSLADTVHLSRRIARSVTTGKWSPQMWPGRTREERDRVQNRFGDDLKQRLEAEHKKAREKYGKDKDKMEEAMRKASNAIVNCYLDGDHTLCRAQSLACSGQDKRWGFSFFPDSTKENLCPNDSDREEMRKIVAKRLGEEALEATRYGLNTNRVESANRQFSKSVPKNRTLSRTLCGHYASAVHSANNGTAASILLKRQAAGLPPLSPRSPAADALKEMENNQCYKRAYNREAGTKRRRKARRVQLFKAYHATKVKERGHYKSEKEEEIPSKRPRRKATKKQPRGTSDHAYNRLDGEARPTWSKAKKTSQWSGEEDN</sequence>
<dbReference type="EMBL" id="OV696697">
    <property type="protein sequence ID" value="CAH1242482.1"/>
    <property type="molecule type" value="Genomic_DNA"/>
</dbReference>
<accession>A0A8J9YVH7</accession>
<dbReference type="AlphaFoldDB" id="A0A8J9YVH7"/>
<feature type="compositionally biased region" description="Basic and acidic residues" evidence="2">
    <location>
        <begin position="417"/>
        <end position="434"/>
    </location>
</feature>
<dbReference type="OrthoDB" id="6122456at2759"/>
<evidence type="ECO:0000313" key="5">
    <source>
        <dbReference type="Proteomes" id="UP000838412"/>
    </source>
</evidence>